<dbReference type="EMBL" id="MT024865">
    <property type="protein sequence ID" value="QIN94171.1"/>
    <property type="molecule type" value="Genomic_DNA"/>
</dbReference>
<evidence type="ECO:0000313" key="1">
    <source>
        <dbReference type="EMBL" id="QIN94171.1"/>
    </source>
</evidence>
<reference evidence="1 2" key="1">
    <citation type="submission" date="2020-02" db="EMBL/GenBank/DDBJ databases">
        <authorList>
            <person name="Bullock J.N."/>
            <person name="Barnes M.L."/>
            <person name="Kankolongo K.M."/>
            <person name="Dejene B.A."/>
            <person name="Lindsay P.E."/>
            <person name="Bhuiyan S."/>
            <person name="Nayek S."/>
            <person name="Hughes L.E."/>
            <person name="Garlena R.A."/>
            <person name="Russell D.A."/>
            <person name="Pope W.H."/>
            <person name="Jacobs-Sera D."/>
            <person name="Hatfull G.F."/>
        </authorList>
    </citation>
    <scope>NUCLEOTIDE SEQUENCE [LARGE SCALE GENOMIC DNA]</scope>
</reference>
<dbReference type="Proteomes" id="UP000501266">
    <property type="component" value="Segment"/>
</dbReference>
<protein>
    <submittedName>
        <fullName evidence="1">Uncharacterized protein</fullName>
    </submittedName>
</protein>
<sequence length="86" mass="9616">MKGMVTLQVSSNGGWNYFTARFVGDNADAMAADYIKRKGYLVFMHDDDQLDDNPLTQEALYPSCEHGLSASLCAGPNHYPMDNEFF</sequence>
<keyword evidence="2" id="KW-1185">Reference proteome</keyword>
<evidence type="ECO:0000313" key="2">
    <source>
        <dbReference type="Proteomes" id="UP000501266"/>
    </source>
</evidence>
<dbReference type="GeneID" id="77928046"/>
<accession>A0A6G8R1X9</accession>
<name>A0A6G8R1X9_9CAUD</name>
<dbReference type="RefSeq" id="YP_010652262.1">
    <property type="nucleotide sequence ID" value="NC_070785.1"/>
</dbReference>
<dbReference type="KEGG" id="vg:77928046"/>
<proteinExistence type="predicted"/>
<gene>
    <name evidence="1" type="primary">210</name>
    <name evidence="1" type="ORF">SEA_WAKANDA_210</name>
</gene>
<organism evidence="1 2">
    <name type="scientific">Streptomyces phage Wakanda</name>
    <dbReference type="NCBI Taxonomy" id="2713267"/>
    <lineage>
        <taxon>Viruses</taxon>
        <taxon>Duplodnaviria</taxon>
        <taxon>Heunggongvirae</taxon>
        <taxon>Uroviricota</taxon>
        <taxon>Caudoviricetes</taxon>
        <taxon>Stanwilliamsviridae</taxon>
        <taxon>Loccivirinae</taxon>
        <taxon>Wakandavirus</taxon>
        <taxon>Wakandavirus wakanda</taxon>
    </lineage>
</organism>